<evidence type="ECO:0000256" key="5">
    <source>
        <dbReference type="ARBA" id="ARBA00022692"/>
    </source>
</evidence>
<dbReference type="Proteomes" id="UP001153199">
    <property type="component" value="Unassembled WGS sequence"/>
</dbReference>
<evidence type="ECO:0000313" key="10">
    <source>
        <dbReference type="EMBL" id="USJ19483.1"/>
    </source>
</evidence>
<evidence type="ECO:0000313" key="9">
    <source>
        <dbReference type="EMBL" id="MDG6144752.1"/>
    </source>
</evidence>
<reference evidence="9" key="2">
    <citation type="submission" date="2022-06" db="EMBL/GenBank/DDBJ databases">
        <title>Lactococcus from bovine mastitis in China.</title>
        <authorList>
            <person name="Lin Y."/>
            <person name="Han B."/>
        </authorList>
    </citation>
    <scope>NUCLEOTIDE SEQUENCE</scope>
    <source>
        <strain evidence="9">Ningxia-I-26</strain>
    </source>
</reference>
<organism evidence="10 11">
    <name type="scientific">Lactococcus formosensis</name>
    <dbReference type="NCBI Taxonomy" id="1281486"/>
    <lineage>
        <taxon>Bacteria</taxon>
        <taxon>Bacillati</taxon>
        <taxon>Bacillota</taxon>
        <taxon>Bacilli</taxon>
        <taxon>Lactobacillales</taxon>
        <taxon>Streptococcaceae</taxon>
        <taxon>Lactococcus</taxon>
    </lineage>
</organism>
<dbReference type="InterPro" id="IPR009315">
    <property type="entry name" value="P_starv_induced_PsiE"/>
</dbReference>
<evidence type="ECO:0000313" key="12">
    <source>
        <dbReference type="Proteomes" id="UP001153199"/>
    </source>
</evidence>
<dbReference type="EMBL" id="JAMWFV010000002">
    <property type="protein sequence ID" value="MDG6144752.1"/>
    <property type="molecule type" value="Genomic_DNA"/>
</dbReference>
<accession>A0A9Q8XZY8</accession>
<proteinExistence type="inferred from homology"/>
<dbReference type="RefSeq" id="WP_096368177.1">
    <property type="nucleotide sequence ID" value="NZ_AP017373.1"/>
</dbReference>
<dbReference type="GO" id="GO:0005886">
    <property type="term" value="C:plasma membrane"/>
    <property type="evidence" value="ECO:0007669"/>
    <property type="project" value="UniProtKB-SubCell"/>
</dbReference>
<feature type="transmembrane region" description="Helical" evidence="8">
    <location>
        <begin position="107"/>
        <end position="125"/>
    </location>
</feature>
<reference evidence="10" key="1">
    <citation type="journal article" date="2022" name="Front. Microbiol.">
        <title>Feed Insects as a Reservoir of Granadaene-Producing Lactococci.</title>
        <authorList>
            <person name="Neuzil-Bunesova V."/>
            <person name="Ramirez Garcia A."/>
            <person name="Modrackova N."/>
            <person name="Makovska M."/>
            <person name="Sabolova M."/>
            <person name="Sproer C."/>
            <person name="Bunk B."/>
            <person name="Blom J."/>
            <person name="Schwab C."/>
        </authorList>
    </citation>
    <scope>NUCLEOTIDE SEQUENCE</scope>
    <source>
        <strain evidence="10">I4/6O</strain>
    </source>
</reference>
<dbReference type="GO" id="GO:0016036">
    <property type="term" value="P:cellular response to phosphate starvation"/>
    <property type="evidence" value="ECO:0007669"/>
    <property type="project" value="InterPro"/>
</dbReference>
<evidence type="ECO:0000256" key="3">
    <source>
        <dbReference type="ARBA" id="ARBA00021903"/>
    </source>
</evidence>
<name>A0A9Q8XZY8_9LACT</name>
<dbReference type="KEGG" id="lfo:LMK00_06505"/>
<evidence type="ECO:0000256" key="6">
    <source>
        <dbReference type="ARBA" id="ARBA00022989"/>
    </source>
</evidence>
<evidence type="ECO:0000256" key="4">
    <source>
        <dbReference type="ARBA" id="ARBA00022475"/>
    </source>
</evidence>
<feature type="transmembrane region" description="Helical" evidence="8">
    <location>
        <begin position="53"/>
        <end position="73"/>
    </location>
</feature>
<keyword evidence="6 8" id="KW-1133">Transmembrane helix</keyword>
<feature type="transmembrane region" description="Helical" evidence="8">
    <location>
        <begin position="12"/>
        <end position="31"/>
    </location>
</feature>
<keyword evidence="4" id="KW-1003">Cell membrane</keyword>
<evidence type="ECO:0000256" key="7">
    <source>
        <dbReference type="ARBA" id="ARBA00023136"/>
    </source>
</evidence>
<dbReference type="InterPro" id="IPR020948">
    <property type="entry name" value="P_starv_induced_PsiE-like"/>
</dbReference>
<keyword evidence="5 8" id="KW-0812">Transmembrane</keyword>
<keyword evidence="7 8" id="KW-0472">Membrane</keyword>
<comment type="similarity">
    <text evidence="2">Belongs to the PsiE family.</text>
</comment>
<dbReference type="EMBL" id="CP086395">
    <property type="protein sequence ID" value="USJ19483.1"/>
    <property type="molecule type" value="Genomic_DNA"/>
</dbReference>
<dbReference type="Pfam" id="PF06146">
    <property type="entry name" value="PsiE"/>
    <property type="match status" value="1"/>
</dbReference>
<evidence type="ECO:0000313" key="11">
    <source>
        <dbReference type="Proteomes" id="UP001056730"/>
    </source>
</evidence>
<comment type="subcellular location">
    <subcellularLocation>
        <location evidence="1">Cell inner membrane</location>
        <topology evidence="1">Multi-pass membrane protein</topology>
    </subcellularLocation>
</comment>
<evidence type="ECO:0000256" key="8">
    <source>
        <dbReference type="SAM" id="Phobius"/>
    </source>
</evidence>
<dbReference type="PANTHER" id="PTHR37819">
    <property type="entry name" value="PROTEIN PSIE"/>
    <property type="match status" value="1"/>
</dbReference>
<keyword evidence="12" id="KW-1185">Reference proteome</keyword>
<dbReference type="AlphaFoldDB" id="A0A9Q8XZY8"/>
<dbReference type="PANTHER" id="PTHR37819:SF1">
    <property type="entry name" value="PROTEIN PSIE"/>
    <property type="match status" value="1"/>
</dbReference>
<sequence>MTQFNFLSKTFNVIIKICLSLLGLVIAFLMFKEIWVLLSSFTTGFIDYSFYDIIDRILTFFLFLEFLELIIHYLSDNDHPTIKKYIYIAVASIVRLLISNHETSQLSLFLQCSAILVLIIGTVLLNRWGDLK</sequence>
<gene>
    <name evidence="10" type="ORF">LMK00_06505</name>
    <name evidence="9" type="ORF">NF717_03625</name>
</gene>
<dbReference type="PIRSF" id="PIRSF029598">
    <property type="entry name" value="PsiE"/>
    <property type="match status" value="1"/>
</dbReference>
<dbReference type="Proteomes" id="UP001056730">
    <property type="component" value="Chromosome"/>
</dbReference>
<protein>
    <recommendedName>
        <fullName evidence="3">Protein PsiE</fullName>
    </recommendedName>
</protein>
<evidence type="ECO:0000256" key="1">
    <source>
        <dbReference type="ARBA" id="ARBA00004429"/>
    </source>
</evidence>
<evidence type="ECO:0000256" key="2">
    <source>
        <dbReference type="ARBA" id="ARBA00005632"/>
    </source>
</evidence>